<feature type="region of interest" description="Disordered" evidence="1">
    <location>
        <begin position="78"/>
        <end position="99"/>
    </location>
</feature>
<evidence type="ECO:0000313" key="3">
    <source>
        <dbReference type="Proteomes" id="UP000053144"/>
    </source>
</evidence>
<feature type="region of interest" description="Disordered" evidence="1">
    <location>
        <begin position="150"/>
        <end position="193"/>
    </location>
</feature>
<name>A0A0L9TV01_PHAAN</name>
<evidence type="ECO:0000313" key="2">
    <source>
        <dbReference type="EMBL" id="KOM34390.1"/>
    </source>
</evidence>
<organism evidence="2 3">
    <name type="scientific">Phaseolus angularis</name>
    <name type="common">Azuki bean</name>
    <name type="synonym">Vigna angularis</name>
    <dbReference type="NCBI Taxonomy" id="3914"/>
    <lineage>
        <taxon>Eukaryota</taxon>
        <taxon>Viridiplantae</taxon>
        <taxon>Streptophyta</taxon>
        <taxon>Embryophyta</taxon>
        <taxon>Tracheophyta</taxon>
        <taxon>Spermatophyta</taxon>
        <taxon>Magnoliopsida</taxon>
        <taxon>eudicotyledons</taxon>
        <taxon>Gunneridae</taxon>
        <taxon>Pentapetalae</taxon>
        <taxon>rosids</taxon>
        <taxon>fabids</taxon>
        <taxon>Fabales</taxon>
        <taxon>Fabaceae</taxon>
        <taxon>Papilionoideae</taxon>
        <taxon>50 kb inversion clade</taxon>
        <taxon>NPAAA clade</taxon>
        <taxon>indigoferoid/millettioid clade</taxon>
        <taxon>Phaseoleae</taxon>
        <taxon>Vigna</taxon>
    </lineage>
</organism>
<reference evidence="3" key="1">
    <citation type="journal article" date="2015" name="Proc. Natl. Acad. Sci. U.S.A.">
        <title>Genome sequencing of adzuki bean (Vigna angularis) provides insight into high starch and low fat accumulation and domestication.</title>
        <authorList>
            <person name="Yang K."/>
            <person name="Tian Z."/>
            <person name="Chen C."/>
            <person name="Luo L."/>
            <person name="Zhao B."/>
            <person name="Wang Z."/>
            <person name="Yu L."/>
            <person name="Li Y."/>
            <person name="Sun Y."/>
            <person name="Li W."/>
            <person name="Chen Y."/>
            <person name="Li Y."/>
            <person name="Zhang Y."/>
            <person name="Ai D."/>
            <person name="Zhao J."/>
            <person name="Shang C."/>
            <person name="Ma Y."/>
            <person name="Wu B."/>
            <person name="Wang M."/>
            <person name="Gao L."/>
            <person name="Sun D."/>
            <person name="Zhang P."/>
            <person name="Guo F."/>
            <person name="Wang W."/>
            <person name="Li Y."/>
            <person name="Wang J."/>
            <person name="Varshney R.K."/>
            <person name="Wang J."/>
            <person name="Ling H.Q."/>
            <person name="Wan P."/>
        </authorList>
    </citation>
    <scope>NUCLEOTIDE SEQUENCE</scope>
    <source>
        <strain evidence="3">cv. Jingnong 6</strain>
    </source>
</reference>
<feature type="compositionally biased region" description="Basic residues" evidence="1">
    <location>
        <begin position="182"/>
        <end position="193"/>
    </location>
</feature>
<dbReference type="Gramene" id="KOM34390">
    <property type="protein sequence ID" value="KOM34390"/>
    <property type="gene ID" value="LR48_Vigan02g054000"/>
</dbReference>
<sequence length="193" mass="22139">MKGKQDENWGTRHAQWIDVWNNRRDLTLTGIPVLGPLIHTSEYMSWYFENAILFLSVPQMLNDPRMHRALTSTHLHSPEYHHSRDHENTHHAEASMDARRHSLSSFSNLGMPSLFGTYAPTTPSAHAIGGPYDNSFYFVESHNKICTSFATYGGGEGEEHIQRQPSPEEPPRPPQEEPPRPPHGRRNPTRNRR</sequence>
<proteinExistence type="predicted"/>
<feature type="compositionally biased region" description="Basic and acidic residues" evidence="1">
    <location>
        <begin position="169"/>
        <end position="180"/>
    </location>
</feature>
<accession>A0A0L9TV01</accession>
<protein>
    <recommendedName>
        <fullName evidence="4">Aminotransferase-like plant mobile domain-containing protein</fullName>
    </recommendedName>
</protein>
<dbReference type="EMBL" id="CM003372">
    <property type="protein sequence ID" value="KOM34390.1"/>
    <property type="molecule type" value="Genomic_DNA"/>
</dbReference>
<dbReference type="OMA" id="HENTHHA"/>
<dbReference type="Proteomes" id="UP000053144">
    <property type="component" value="Chromosome 2"/>
</dbReference>
<evidence type="ECO:0000256" key="1">
    <source>
        <dbReference type="SAM" id="MobiDB-lite"/>
    </source>
</evidence>
<dbReference type="AlphaFoldDB" id="A0A0L9TV01"/>
<evidence type="ECO:0008006" key="4">
    <source>
        <dbReference type="Google" id="ProtNLM"/>
    </source>
</evidence>
<gene>
    <name evidence="2" type="ORF">LR48_Vigan02g054000</name>
</gene>